<reference evidence="1" key="1">
    <citation type="journal article" date="2022" name="bioRxiv">
        <title>Sequencing and chromosome-scale assembly of the giantPleurodeles waltlgenome.</title>
        <authorList>
            <person name="Brown T."/>
            <person name="Elewa A."/>
            <person name="Iarovenko S."/>
            <person name="Subramanian E."/>
            <person name="Araus A.J."/>
            <person name="Petzold A."/>
            <person name="Susuki M."/>
            <person name="Suzuki K.-i.T."/>
            <person name="Hayashi T."/>
            <person name="Toyoda A."/>
            <person name="Oliveira C."/>
            <person name="Osipova E."/>
            <person name="Leigh N.D."/>
            <person name="Simon A."/>
            <person name="Yun M.H."/>
        </authorList>
    </citation>
    <scope>NUCLEOTIDE SEQUENCE</scope>
    <source>
        <strain evidence="1">20211129_DDA</strain>
        <tissue evidence="1">Liver</tissue>
    </source>
</reference>
<dbReference type="EMBL" id="JANPWB010000010">
    <property type="protein sequence ID" value="KAJ1145250.1"/>
    <property type="molecule type" value="Genomic_DNA"/>
</dbReference>
<name>A0AAV7R3N0_PLEWA</name>
<organism evidence="1 2">
    <name type="scientific">Pleurodeles waltl</name>
    <name type="common">Iberian ribbed newt</name>
    <dbReference type="NCBI Taxonomy" id="8319"/>
    <lineage>
        <taxon>Eukaryota</taxon>
        <taxon>Metazoa</taxon>
        <taxon>Chordata</taxon>
        <taxon>Craniata</taxon>
        <taxon>Vertebrata</taxon>
        <taxon>Euteleostomi</taxon>
        <taxon>Amphibia</taxon>
        <taxon>Batrachia</taxon>
        <taxon>Caudata</taxon>
        <taxon>Salamandroidea</taxon>
        <taxon>Salamandridae</taxon>
        <taxon>Pleurodelinae</taxon>
        <taxon>Pleurodeles</taxon>
    </lineage>
</organism>
<comment type="caution">
    <text evidence="1">The sequence shown here is derived from an EMBL/GenBank/DDBJ whole genome shotgun (WGS) entry which is preliminary data.</text>
</comment>
<evidence type="ECO:0000313" key="2">
    <source>
        <dbReference type="Proteomes" id="UP001066276"/>
    </source>
</evidence>
<dbReference type="Proteomes" id="UP001066276">
    <property type="component" value="Chromosome 6"/>
</dbReference>
<protein>
    <submittedName>
        <fullName evidence="1">Uncharacterized protein</fullName>
    </submittedName>
</protein>
<proteinExistence type="predicted"/>
<keyword evidence="2" id="KW-1185">Reference proteome</keyword>
<accession>A0AAV7R3N0</accession>
<evidence type="ECO:0000313" key="1">
    <source>
        <dbReference type="EMBL" id="KAJ1145250.1"/>
    </source>
</evidence>
<dbReference type="AlphaFoldDB" id="A0AAV7R3N0"/>
<gene>
    <name evidence="1" type="ORF">NDU88_011541</name>
</gene>
<sequence length="90" mass="9974">MDSQRLIGRVMTRPVWGLQPDRLSAPTHQRQFTAHHEAASRAGGQVREIKPQQVRRFTMTTASPAALPARGQALPLLMRAPREPAGGLQR</sequence>